<evidence type="ECO:0000256" key="2">
    <source>
        <dbReference type="ARBA" id="ARBA00010992"/>
    </source>
</evidence>
<comment type="similarity">
    <text evidence="2 9">Belongs to the major facilitator superfamily. Sugar transporter (TC 2.A.1.1) family.</text>
</comment>
<dbReference type="PANTHER" id="PTHR48020:SF12">
    <property type="entry name" value="PROTON MYO-INOSITOL COTRANSPORTER"/>
    <property type="match status" value="1"/>
</dbReference>
<evidence type="ECO:0000256" key="7">
    <source>
        <dbReference type="ARBA" id="ARBA00022989"/>
    </source>
</evidence>
<dbReference type="SUPFAM" id="SSF103473">
    <property type="entry name" value="MFS general substrate transporter"/>
    <property type="match status" value="1"/>
</dbReference>
<feature type="transmembrane region" description="Helical" evidence="10">
    <location>
        <begin position="263"/>
        <end position="292"/>
    </location>
</feature>
<dbReference type="RefSeq" id="WP_320756650.1">
    <property type="nucleotide sequence ID" value="NZ_JAWNGC010000007.1"/>
</dbReference>
<dbReference type="InterPro" id="IPR020846">
    <property type="entry name" value="MFS_dom"/>
</dbReference>
<accession>A0AAW9HUG4</accession>
<evidence type="ECO:0000259" key="11">
    <source>
        <dbReference type="PROSITE" id="PS50850"/>
    </source>
</evidence>
<protein>
    <submittedName>
        <fullName evidence="12">Sugar porter family MFS transporter</fullName>
    </submittedName>
</protein>
<dbReference type="InterPro" id="IPR005829">
    <property type="entry name" value="Sugar_transporter_CS"/>
</dbReference>
<feature type="transmembrane region" description="Helical" evidence="10">
    <location>
        <begin position="307"/>
        <end position="329"/>
    </location>
</feature>
<dbReference type="NCBIfam" id="TIGR00879">
    <property type="entry name" value="SP"/>
    <property type="match status" value="1"/>
</dbReference>
<evidence type="ECO:0000256" key="6">
    <source>
        <dbReference type="ARBA" id="ARBA00022692"/>
    </source>
</evidence>
<proteinExistence type="inferred from homology"/>
<feature type="transmembrane region" description="Helical" evidence="10">
    <location>
        <begin position="20"/>
        <end position="37"/>
    </location>
</feature>
<feature type="transmembrane region" description="Helical" evidence="10">
    <location>
        <begin position="90"/>
        <end position="109"/>
    </location>
</feature>
<comment type="subcellular location">
    <subcellularLocation>
        <location evidence="1">Cell membrane</location>
        <topology evidence="1">Multi-pass membrane protein</topology>
    </subcellularLocation>
</comment>
<dbReference type="Pfam" id="PF00083">
    <property type="entry name" value="Sugar_tr"/>
    <property type="match status" value="1"/>
</dbReference>
<evidence type="ECO:0000256" key="5">
    <source>
        <dbReference type="ARBA" id="ARBA00022597"/>
    </source>
</evidence>
<feature type="transmembrane region" description="Helical" evidence="10">
    <location>
        <begin position="115"/>
        <end position="136"/>
    </location>
</feature>
<keyword evidence="3 9" id="KW-0813">Transport</keyword>
<comment type="caution">
    <text evidence="12">The sequence shown here is derived from an EMBL/GenBank/DDBJ whole genome shotgun (WGS) entry which is preliminary data.</text>
</comment>
<dbReference type="AlphaFoldDB" id="A0AAW9HUG4"/>
<dbReference type="Proteomes" id="UP001281731">
    <property type="component" value="Unassembled WGS sequence"/>
</dbReference>
<evidence type="ECO:0000256" key="10">
    <source>
        <dbReference type="SAM" id="Phobius"/>
    </source>
</evidence>
<dbReference type="PROSITE" id="PS50850">
    <property type="entry name" value="MFS"/>
    <property type="match status" value="1"/>
</dbReference>
<reference evidence="12" key="1">
    <citation type="submission" date="2023-10" db="EMBL/GenBank/DDBJ databases">
        <title>Whole Genome based description of the genera Actinobaculum and Actinotignum reveals a complex phylogenetic relationship within the species included in the genus Actinotignum.</title>
        <authorList>
            <person name="Jensen C.S."/>
            <person name="Dargis R."/>
            <person name="Kemp M."/>
            <person name="Christensen J.J."/>
        </authorList>
    </citation>
    <scope>NUCLEOTIDE SEQUENCE</scope>
    <source>
        <strain evidence="12">SLA_B511</strain>
    </source>
</reference>
<sequence length="478" mass="50073">MMTSPSAPRPAPASTAGGPGLVSIACTAALGFFLFGYDTAVINGGIDALSDHFGLSTGMRGFAVSSALLGCVVGAWFAGSLANRFGRTRLMVVAAILFLISAIGSATAFGTIDFILWRIIGGIGVGNASVIAPTYIAEVAPARSRGKLSSLQGLAGVVGIAAALFVNAAMAWTAGGATENLWLGIPAWRWMFVAEALPALVYGVFALRVPESPRFLVAIGREADAAQILRRVGAADDIPETIERIRRSLAGTRRMRLSDLRGAALGLQPIVWVGILVAVAQQFVGINVIFYYSTTLWRSVGFDESNALGITAITSLINIGSTVLSLLIIDRVGRRRLLIVGALGMAATLGAMAIAFSQAVTADGAVVLPEPWGIIALVASLLFVAFFGTTWGSVMWVLLGEMFPNRIRGAAMSVATAVNWIANFLVSATFPVLAALSLSVAYGFYAVSALVAFFLVRRFVRETSGVEIEDMRSSVAAE</sequence>
<keyword evidence="7 10" id="KW-1133">Transmembrane helix</keyword>
<dbReference type="InterPro" id="IPR036259">
    <property type="entry name" value="MFS_trans_sf"/>
</dbReference>
<dbReference type="GO" id="GO:0005886">
    <property type="term" value="C:plasma membrane"/>
    <property type="evidence" value="ECO:0007669"/>
    <property type="project" value="UniProtKB-SubCell"/>
</dbReference>
<evidence type="ECO:0000256" key="1">
    <source>
        <dbReference type="ARBA" id="ARBA00004651"/>
    </source>
</evidence>
<feature type="transmembrane region" description="Helical" evidence="10">
    <location>
        <begin position="57"/>
        <end position="78"/>
    </location>
</feature>
<dbReference type="PROSITE" id="PS00217">
    <property type="entry name" value="SUGAR_TRANSPORT_2"/>
    <property type="match status" value="1"/>
</dbReference>
<feature type="transmembrane region" description="Helical" evidence="10">
    <location>
        <begin position="187"/>
        <end position="207"/>
    </location>
</feature>
<feature type="transmembrane region" description="Helical" evidence="10">
    <location>
        <begin position="372"/>
        <end position="398"/>
    </location>
</feature>
<keyword evidence="4" id="KW-1003">Cell membrane</keyword>
<dbReference type="PANTHER" id="PTHR48020">
    <property type="entry name" value="PROTON MYO-INOSITOL COTRANSPORTER"/>
    <property type="match status" value="1"/>
</dbReference>
<organism evidence="12 13">
    <name type="scientific">Actinotignum urinale</name>
    <dbReference type="NCBI Taxonomy" id="190146"/>
    <lineage>
        <taxon>Bacteria</taxon>
        <taxon>Bacillati</taxon>
        <taxon>Actinomycetota</taxon>
        <taxon>Actinomycetes</taxon>
        <taxon>Actinomycetales</taxon>
        <taxon>Actinomycetaceae</taxon>
        <taxon>Actinotignum</taxon>
    </lineage>
</organism>
<feature type="transmembrane region" description="Helical" evidence="10">
    <location>
        <begin position="336"/>
        <end position="360"/>
    </location>
</feature>
<keyword evidence="6 10" id="KW-0812">Transmembrane</keyword>
<evidence type="ECO:0000313" key="13">
    <source>
        <dbReference type="Proteomes" id="UP001281731"/>
    </source>
</evidence>
<dbReference type="InterPro" id="IPR005828">
    <property type="entry name" value="MFS_sugar_transport-like"/>
</dbReference>
<dbReference type="Gene3D" id="1.20.1250.20">
    <property type="entry name" value="MFS general substrate transporter like domains"/>
    <property type="match status" value="2"/>
</dbReference>
<gene>
    <name evidence="12" type="ORF">R6G80_06485</name>
</gene>
<feature type="transmembrane region" description="Helical" evidence="10">
    <location>
        <begin position="148"/>
        <end position="175"/>
    </location>
</feature>
<evidence type="ECO:0000256" key="8">
    <source>
        <dbReference type="ARBA" id="ARBA00023136"/>
    </source>
</evidence>
<dbReference type="InterPro" id="IPR003663">
    <property type="entry name" value="Sugar/inositol_transpt"/>
</dbReference>
<name>A0AAW9HUG4_9ACTO</name>
<dbReference type="GO" id="GO:0022857">
    <property type="term" value="F:transmembrane transporter activity"/>
    <property type="evidence" value="ECO:0007669"/>
    <property type="project" value="InterPro"/>
</dbReference>
<keyword evidence="8 10" id="KW-0472">Membrane</keyword>
<evidence type="ECO:0000256" key="4">
    <source>
        <dbReference type="ARBA" id="ARBA00022475"/>
    </source>
</evidence>
<dbReference type="EMBL" id="JAWNGC010000007">
    <property type="protein sequence ID" value="MDY5155368.1"/>
    <property type="molecule type" value="Genomic_DNA"/>
</dbReference>
<evidence type="ECO:0000313" key="12">
    <source>
        <dbReference type="EMBL" id="MDY5155368.1"/>
    </source>
</evidence>
<dbReference type="PRINTS" id="PR00171">
    <property type="entry name" value="SUGRTRNSPORT"/>
</dbReference>
<dbReference type="PROSITE" id="PS00216">
    <property type="entry name" value="SUGAR_TRANSPORT_1"/>
    <property type="match status" value="1"/>
</dbReference>
<feature type="domain" description="Major facilitator superfamily (MFS) profile" evidence="11">
    <location>
        <begin position="24"/>
        <end position="464"/>
    </location>
</feature>
<evidence type="ECO:0000256" key="3">
    <source>
        <dbReference type="ARBA" id="ARBA00022448"/>
    </source>
</evidence>
<dbReference type="FunFam" id="1.20.1250.20:FF:000122">
    <property type="entry name" value="D-xylose transporter XylE"/>
    <property type="match status" value="1"/>
</dbReference>
<dbReference type="InterPro" id="IPR050814">
    <property type="entry name" value="Myo-inositol_Transporter"/>
</dbReference>
<feature type="transmembrane region" description="Helical" evidence="10">
    <location>
        <begin position="436"/>
        <end position="456"/>
    </location>
</feature>
<evidence type="ECO:0000256" key="9">
    <source>
        <dbReference type="RuleBase" id="RU003346"/>
    </source>
</evidence>
<feature type="transmembrane region" description="Helical" evidence="10">
    <location>
        <begin position="410"/>
        <end position="430"/>
    </location>
</feature>
<keyword evidence="5" id="KW-0762">Sugar transport</keyword>